<reference evidence="2" key="2">
    <citation type="journal article" date="2015" name="Fish Shellfish Immunol.">
        <title>Early steps in the European eel (Anguilla anguilla)-Vibrio vulnificus interaction in the gills: Role of the RtxA13 toxin.</title>
        <authorList>
            <person name="Callol A."/>
            <person name="Pajuelo D."/>
            <person name="Ebbesson L."/>
            <person name="Teles M."/>
            <person name="MacKenzie S."/>
            <person name="Amaro C."/>
        </authorList>
    </citation>
    <scope>NUCLEOTIDE SEQUENCE</scope>
</reference>
<accession>A0A0E9VZ44</accession>
<name>A0A0E9VZ44_ANGAN</name>
<protein>
    <submittedName>
        <fullName evidence="2">Uncharacterized protein</fullName>
    </submittedName>
</protein>
<feature type="compositionally biased region" description="Polar residues" evidence="1">
    <location>
        <begin position="24"/>
        <end position="35"/>
    </location>
</feature>
<evidence type="ECO:0000256" key="1">
    <source>
        <dbReference type="SAM" id="MobiDB-lite"/>
    </source>
</evidence>
<feature type="region of interest" description="Disordered" evidence="1">
    <location>
        <begin position="1"/>
        <end position="35"/>
    </location>
</feature>
<dbReference type="EMBL" id="GBXM01025987">
    <property type="protein sequence ID" value="JAH82590.1"/>
    <property type="molecule type" value="Transcribed_RNA"/>
</dbReference>
<proteinExistence type="predicted"/>
<dbReference type="AlphaFoldDB" id="A0A0E9VZ44"/>
<organism evidence="2">
    <name type="scientific">Anguilla anguilla</name>
    <name type="common">European freshwater eel</name>
    <name type="synonym">Muraena anguilla</name>
    <dbReference type="NCBI Taxonomy" id="7936"/>
    <lineage>
        <taxon>Eukaryota</taxon>
        <taxon>Metazoa</taxon>
        <taxon>Chordata</taxon>
        <taxon>Craniata</taxon>
        <taxon>Vertebrata</taxon>
        <taxon>Euteleostomi</taxon>
        <taxon>Actinopterygii</taxon>
        <taxon>Neopterygii</taxon>
        <taxon>Teleostei</taxon>
        <taxon>Anguilliformes</taxon>
        <taxon>Anguillidae</taxon>
        <taxon>Anguilla</taxon>
    </lineage>
</organism>
<sequence length="35" mass="3955">MNNSMQRKPMKLSLPQADKDHQPHTSITKGNSIYG</sequence>
<reference evidence="2" key="1">
    <citation type="submission" date="2014-11" db="EMBL/GenBank/DDBJ databases">
        <authorList>
            <person name="Amaro Gonzalez C."/>
        </authorList>
    </citation>
    <scope>NUCLEOTIDE SEQUENCE</scope>
</reference>
<evidence type="ECO:0000313" key="2">
    <source>
        <dbReference type="EMBL" id="JAH82590.1"/>
    </source>
</evidence>